<dbReference type="GO" id="GO:0016887">
    <property type="term" value="F:ATP hydrolysis activity"/>
    <property type="evidence" value="ECO:0007669"/>
    <property type="project" value="InterPro"/>
</dbReference>
<dbReference type="STRING" id="1797197.A2Y75_02340"/>
<dbReference type="FunFam" id="3.40.50.300:FF:000134">
    <property type="entry name" value="Iron-enterobactin ABC transporter ATP-binding protein"/>
    <property type="match status" value="1"/>
</dbReference>
<keyword evidence="1" id="KW-0813">Transport</keyword>
<dbReference type="Pfam" id="PF00005">
    <property type="entry name" value="ABC_tran"/>
    <property type="match status" value="1"/>
</dbReference>
<dbReference type="InterPro" id="IPR003593">
    <property type="entry name" value="AAA+_ATPase"/>
</dbReference>
<dbReference type="SMART" id="SM00382">
    <property type="entry name" value="AAA"/>
    <property type="match status" value="1"/>
</dbReference>
<comment type="caution">
    <text evidence="5">The sequence shown here is derived from an EMBL/GenBank/DDBJ whole genome shotgun (WGS) entry which is preliminary data.</text>
</comment>
<evidence type="ECO:0000259" key="4">
    <source>
        <dbReference type="PROSITE" id="PS50893"/>
    </source>
</evidence>
<evidence type="ECO:0000256" key="1">
    <source>
        <dbReference type="ARBA" id="ARBA00022448"/>
    </source>
</evidence>
<feature type="domain" description="ABC transporter" evidence="4">
    <location>
        <begin position="21"/>
        <end position="257"/>
    </location>
</feature>
<reference evidence="5 6" key="1">
    <citation type="journal article" date="2016" name="Nat. Commun.">
        <title>Thousands of microbial genomes shed light on interconnected biogeochemical processes in an aquifer system.</title>
        <authorList>
            <person name="Anantharaman K."/>
            <person name="Brown C.T."/>
            <person name="Hug L.A."/>
            <person name="Sharon I."/>
            <person name="Castelle C.J."/>
            <person name="Probst A.J."/>
            <person name="Thomas B.C."/>
            <person name="Singh A."/>
            <person name="Wilkins M.J."/>
            <person name="Karaoz U."/>
            <person name="Brodie E.L."/>
            <person name="Williams K.H."/>
            <person name="Hubbard S.S."/>
            <person name="Banfield J.F."/>
        </authorList>
    </citation>
    <scope>NUCLEOTIDE SEQUENCE [LARGE SCALE GENOMIC DNA]</scope>
</reference>
<accession>A0A1F2WTJ2</accession>
<evidence type="ECO:0000256" key="3">
    <source>
        <dbReference type="ARBA" id="ARBA00022840"/>
    </source>
</evidence>
<evidence type="ECO:0000256" key="2">
    <source>
        <dbReference type="ARBA" id="ARBA00022741"/>
    </source>
</evidence>
<dbReference type="InterPro" id="IPR050153">
    <property type="entry name" value="Metal_Ion_Import_ABC"/>
</dbReference>
<dbReference type="SUPFAM" id="SSF52540">
    <property type="entry name" value="P-loop containing nucleoside triphosphate hydrolases"/>
    <property type="match status" value="1"/>
</dbReference>
<dbReference type="CDD" id="cd03235">
    <property type="entry name" value="ABC_Metallic_Cations"/>
    <property type="match status" value="1"/>
</dbReference>
<organism evidence="5 6">
    <name type="scientific">Candidatus Solincola sediminis</name>
    <dbReference type="NCBI Taxonomy" id="1797199"/>
    <lineage>
        <taxon>Bacteria</taxon>
        <taxon>Bacillati</taxon>
        <taxon>Actinomycetota</taxon>
        <taxon>Candidatus Geothermincolia</taxon>
        <taxon>Candidatus Geothermincolales</taxon>
        <taxon>Candidatus Geothermincolaceae</taxon>
        <taxon>Candidatus Solincola</taxon>
    </lineage>
</organism>
<dbReference type="Proteomes" id="UP000177876">
    <property type="component" value="Unassembled WGS sequence"/>
</dbReference>
<protein>
    <recommendedName>
        <fullName evidence="4">ABC transporter domain-containing protein</fullName>
    </recommendedName>
</protein>
<dbReference type="InterPro" id="IPR017871">
    <property type="entry name" value="ABC_transporter-like_CS"/>
</dbReference>
<name>A0A1F2WTJ2_9ACTN</name>
<dbReference type="InterPro" id="IPR003439">
    <property type="entry name" value="ABC_transporter-like_ATP-bd"/>
</dbReference>
<evidence type="ECO:0000313" key="5">
    <source>
        <dbReference type="EMBL" id="OFW60145.1"/>
    </source>
</evidence>
<keyword evidence="3" id="KW-0067">ATP-binding</keyword>
<dbReference type="GO" id="GO:0005524">
    <property type="term" value="F:ATP binding"/>
    <property type="evidence" value="ECO:0007669"/>
    <property type="project" value="UniProtKB-KW"/>
</dbReference>
<dbReference type="EMBL" id="MELK01000006">
    <property type="protein sequence ID" value="OFW60145.1"/>
    <property type="molecule type" value="Genomic_DNA"/>
</dbReference>
<sequence>MRECRVKDYFESSGGKKCQVIILEDVSASLGSNRVLEGITFSLDEGTFLGVIGPNGAGKTTLLRVILGLVKPDRGMVRVMGMSPVELKHELHHIGYVPQQVLFDPLFPVSVYDVVMMGRTCCIGTFRFPRKADRTAVLESIRAVGLSGLEKRPIGQLSGGQQKRVFLARALCLETRILLLDEPTSGLDIEGQENFLELLSDLKKELSLSVVFVSHDVNVLARYADEIVCINRTMHLHGRPLEVLGSDRLKEAYRCEFDFLAGVGGEARPGEETRE</sequence>
<dbReference type="PROSITE" id="PS50893">
    <property type="entry name" value="ABC_TRANSPORTER_2"/>
    <property type="match status" value="1"/>
</dbReference>
<evidence type="ECO:0000313" key="6">
    <source>
        <dbReference type="Proteomes" id="UP000177876"/>
    </source>
</evidence>
<gene>
    <name evidence="5" type="ORF">A2Y75_02340</name>
</gene>
<keyword evidence="2" id="KW-0547">Nucleotide-binding</keyword>
<dbReference type="PANTHER" id="PTHR42734">
    <property type="entry name" value="METAL TRANSPORT SYSTEM ATP-BINDING PROTEIN TM_0124-RELATED"/>
    <property type="match status" value="1"/>
</dbReference>
<dbReference type="AlphaFoldDB" id="A0A1F2WTJ2"/>
<dbReference type="PROSITE" id="PS00211">
    <property type="entry name" value="ABC_TRANSPORTER_1"/>
    <property type="match status" value="1"/>
</dbReference>
<dbReference type="Gene3D" id="3.40.50.300">
    <property type="entry name" value="P-loop containing nucleotide triphosphate hydrolases"/>
    <property type="match status" value="1"/>
</dbReference>
<dbReference type="InterPro" id="IPR027417">
    <property type="entry name" value="P-loop_NTPase"/>
</dbReference>
<proteinExistence type="predicted"/>